<dbReference type="SUPFAM" id="SSF53383">
    <property type="entry name" value="PLP-dependent transferases"/>
    <property type="match status" value="1"/>
</dbReference>
<feature type="domain" description="Glycine cleavage system P-protein N-terminal" evidence="5">
    <location>
        <begin position="1"/>
        <end position="440"/>
    </location>
</feature>
<dbReference type="HAMAP" id="MF_00712">
    <property type="entry name" value="GcvPA"/>
    <property type="match status" value="1"/>
</dbReference>
<evidence type="ECO:0000313" key="7">
    <source>
        <dbReference type="Proteomes" id="UP000427769"/>
    </source>
</evidence>
<dbReference type="Gene3D" id="3.90.1150.10">
    <property type="entry name" value="Aspartate Aminotransferase, domain 1"/>
    <property type="match status" value="1"/>
</dbReference>
<dbReference type="GO" id="GO:0009116">
    <property type="term" value="P:nucleoside metabolic process"/>
    <property type="evidence" value="ECO:0007669"/>
    <property type="project" value="InterPro"/>
</dbReference>
<dbReference type="InterPro" id="IPR015421">
    <property type="entry name" value="PyrdxlP-dep_Trfase_major"/>
</dbReference>
<organism evidence="6 7">
    <name type="scientific">Desulfosarcina widdelii</name>
    <dbReference type="NCBI Taxonomy" id="947919"/>
    <lineage>
        <taxon>Bacteria</taxon>
        <taxon>Pseudomonadati</taxon>
        <taxon>Thermodesulfobacteriota</taxon>
        <taxon>Desulfobacteria</taxon>
        <taxon>Desulfobacterales</taxon>
        <taxon>Desulfosarcinaceae</taxon>
        <taxon>Desulfosarcina</taxon>
    </lineage>
</organism>
<reference evidence="6 7" key="1">
    <citation type="submission" date="2019-11" db="EMBL/GenBank/DDBJ databases">
        <title>Comparative genomics of hydrocarbon-degrading Desulfosarcina strains.</title>
        <authorList>
            <person name="Watanabe M."/>
            <person name="Kojima H."/>
            <person name="Fukui M."/>
        </authorList>
    </citation>
    <scope>NUCLEOTIDE SEQUENCE [LARGE SCALE GENOMIC DNA]</scope>
    <source>
        <strain evidence="6 7">PP31</strain>
    </source>
</reference>
<keyword evidence="2 4" id="KW-0560">Oxidoreductase</keyword>
<dbReference type="Gene3D" id="3.40.640.10">
    <property type="entry name" value="Type I PLP-dependent aspartate aminotransferase-like (Major domain)"/>
    <property type="match status" value="1"/>
</dbReference>
<dbReference type="NCBIfam" id="NF001696">
    <property type="entry name" value="PRK00451.1"/>
    <property type="match status" value="1"/>
</dbReference>
<evidence type="ECO:0000313" key="6">
    <source>
        <dbReference type="EMBL" id="BBO77191.1"/>
    </source>
</evidence>
<keyword evidence="7" id="KW-1185">Reference proteome</keyword>
<evidence type="ECO:0000256" key="3">
    <source>
        <dbReference type="ARBA" id="ARBA00049026"/>
    </source>
</evidence>
<comment type="similarity">
    <text evidence="4">Belongs to the GcvP family. N-terminal subunit subfamily.</text>
</comment>
<dbReference type="Pfam" id="PF02347">
    <property type="entry name" value="GDC-P"/>
    <property type="match status" value="1"/>
</dbReference>
<name>A0A5K7ZBS8_9BACT</name>
<dbReference type="EMBL" id="AP021875">
    <property type="protein sequence ID" value="BBO77191.1"/>
    <property type="molecule type" value="Genomic_DNA"/>
</dbReference>
<dbReference type="OrthoDB" id="9801272at2"/>
<dbReference type="GO" id="GO:0019464">
    <property type="term" value="P:glycine decarboxylation via glycine cleavage system"/>
    <property type="evidence" value="ECO:0007669"/>
    <property type="project" value="UniProtKB-UniRule"/>
</dbReference>
<dbReference type="InterPro" id="IPR020581">
    <property type="entry name" value="GDC_P"/>
</dbReference>
<dbReference type="PANTHER" id="PTHR42806:SF1">
    <property type="entry name" value="GLYCINE DEHYDROGENASE (DECARBOXYLATING)"/>
    <property type="match status" value="1"/>
</dbReference>
<dbReference type="PANTHER" id="PTHR42806">
    <property type="entry name" value="GLYCINE CLEAVAGE SYSTEM P-PROTEIN"/>
    <property type="match status" value="1"/>
</dbReference>
<dbReference type="AlphaFoldDB" id="A0A5K7ZBS8"/>
<dbReference type="InterPro" id="IPR015422">
    <property type="entry name" value="PyrdxlP-dep_Trfase_small"/>
</dbReference>
<dbReference type="InterPro" id="IPR015424">
    <property type="entry name" value="PyrdxlP-dep_Trfase"/>
</dbReference>
<accession>A0A5K7ZBS8</accession>
<dbReference type="GO" id="GO:0004375">
    <property type="term" value="F:glycine dehydrogenase (decarboxylating) activity"/>
    <property type="evidence" value="ECO:0007669"/>
    <property type="project" value="UniProtKB-EC"/>
</dbReference>
<gene>
    <name evidence="4" type="primary">gcvPA</name>
    <name evidence="6" type="ORF">DSCW_46080</name>
</gene>
<evidence type="ECO:0000256" key="1">
    <source>
        <dbReference type="ARBA" id="ARBA00003788"/>
    </source>
</evidence>
<dbReference type="InterPro" id="IPR049315">
    <property type="entry name" value="GDC-P_N"/>
</dbReference>
<sequence>MRYLPHTQEDIQQMLQVAGAADLEALFSSIPDDCRRKDEMNLPDPLTEWELNGHMDRLAAGMGASSAYKVFLGAGSYNHYIPETTRQLLLRGEIFTAYTPYQPEISQGTLQTIYEYQTLVCRLLGMEVANASMYDGASGLAEALLMTIRASRRKRVAVSRAVHPLYRKVVETYFAPTDFEVIELPVGADGLTDFSGLSDLGELAGVALQSPNFFGCIEDLEAAGQTIHADPKTLFVVAFSEPLAYGLLKSPGACGADIACGEGQSLGIPQSFGGPGLGMFAARQKYVRTMPGRLIGKTTDKDGKTGFVLTLATREQHIRREKATSNICSNQGLCATAATMYMAALGGTGIRELSNLNRDRAEYLKAALADAGCASPFSAPTFNEFVVRFPDGFADTWQALLEKKIVAGLNLAPYYPELADCWLMCVTETLSKEDLDALVKEVTR</sequence>
<dbReference type="CDD" id="cd00613">
    <property type="entry name" value="GDC-P"/>
    <property type="match status" value="1"/>
</dbReference>
<comment type="function">
    <text evidence="1 4">The glycine cleavage system catalyzes the degradation of glycine. The P protein binds the alpha-amino group of glycine through its pyridoxal phosphate cofactor; CO(2) is released and the remaining methylamine moiety is then transferred to the lipoamide cofactor of the H protein.</text>
</comment>
<dbReference type="EC" id="1.4.4.2" evidence="4"/>
<dbReference type="PIRSF" id="PIRSF006815">
    <property type="entry name" value="GcvPA"/>
    <property type="match status" value="1"/>
</dbReference>
<evidence type="ECO:0000256" key="2">
    <source>
        <dbReference type="ARBA" id="ARBA00023002"/>
    </source>
</evidence>
<protein>
    <recommendedName>
        <fullName evidence="4">Probable glycine dehydrogenase (decarboxylating) subunit 1</fullName>
        <ecNumber evidence="4">1.4.4.2</ecNumber>
    </recommendedName>
    <alternativeName>
        <fullName evidence="4">Glycine cleavage system P-protein subunit 1</fullName>
    </alternativeName>
    <alternativeName>
        <fullName evidence="4">Glycine decarboxylase subunit 1</fullName>
    </alternativeName>
    <alternativeName>
        <fullName evidence="4">Glycine dehydrogenase (aminomethyl-transferring) subunit 1</fullName>
    </alternativeName>
</protein>
<dbReference type="RefSeq" id="WP_155305958.1">
    <property type="nucleotide sequence ID" value="NZ_AP021875.1"/>
</dbReference>
<proteinExistence type="inferred from homology"/>
<dbReference type="KEGG" id="dwd:DSCW_46080"/>
<evidence type="ECO:0000259" key="5">
    <source>
        <dbReference type="Pfam" id="PF02347"/>
    </source>
</evidence>
<comment type="subunit">
    <text evidence="4">The glycine cleavage system is composed of four proteins: P, T, L and H. In this organism, the P 'protein' is a heterodimer of two subunits.</text>
</comment>
<comment type="catalytic activity">
    <reaction evidence="3 4">
        <text>N(6)-[(R)-lipoyl]-L-lysyl-[glycine-cleavage complex H protein] + glycine + H(+) = N(6)-[(R)-S(8)-aminomethyldihydrolipoyl]-L-lysyl-[glycine-cleavage complex H protein] + CO2</text>
        <dbReference type="Rhea" id="RHEA:24304"/>
        <dbReference type="Rhea" id="RHEA-COMP:10494"/>
        <dbReference type="Rhea" id="RHEA-COMP:10495"/>
        <dbReference type="ChEBI" id="CHEBI:15378"/>
        <dbReference type="ChEBI" id="CHEBI:16526"/>
        <dbReference type="ChEBI" id="CHEBI:57305"/>
        <dbReference type="ChEBI" id="CHEBI:83099"/>
        <dbReference type="ChEBI" id="CHEBI:83143"/>
        <dbReference type="EC" id="1.4.4.2"/>
    </reaction>
</comment>
<evidence type="ECO:0000256" key="4">
    <source>
        <dbReference type="HAMAP-Rule" id="MF_00712"/>
    </source>
</evidence>
<dbReference type="Proteomes" id="UP000427769">
    <property type="component" value="Chromosome"/>
</dbReference>
<dbReference type="InterPro" id="IPR023010">
    <property type="entry name" value="GcvPA"/>
</dbReference>